<dbReference type="GO" id="GO:0007165">
    <property type="term" value="P:signal transduction"/>
    <property type="evidence" value="ECO:0007669"/>
    <property type="project" value="UniProtKB-KW"/>
</dbReference>
<dbReference type="Proteomes" id="UP001147653">
    <property type="component" value="Unassembled WGS sequence"/>
</dbReference>
<dbReference type="PROSITE" id="PS50111">
    <property type="entry name" value="CHEMOTAXIS_TRANSDUC_2"/>
    <property type="match status" value="1"/>
</dbReference>
<feature type="transmembrane region" description="Helical" evidence="7">
    <location>
        <begin position="301"/>
        <end position="323"/>
    </location>
</feature>
<evidence type="ECO:0000259" key="9">
    <source>
        <dbReference type="PROSITE" id="PS50885"/>
    </source>
</evidence>
<dbReference type="SMART" id="SM00283">
    <property type="entry name" value="MA"/>
    <property type="match status" value="1"/>
</dbReference>
<accession>A0A9X3NGJ2</accession>
<keyword evidence="2 7" id="KW-1133">Transmembrane helix</keyword>
<proteinExistence type="inferred from homology"/>
<reference evidence="10" key="1">
    <citation type="submission" date="2022-10" db="EMBL/GenBank/DDBJ databases">
        <title>The WGS of Solirubrobacter phytolaccae KCTC 29190.</title>
        <authorList>
            <person name="Jiang Z."/>
        </authorList>
    </citation>
    <scope>NUCLEOTIDE SEQUENCE</scope>
    <source>
        <strain evidence="10">KCTC 29190</strain>
    </source>
</reference>
<dbReference type="PANTHER" id="PTHR32089">
    <property type="entry name" value="METHYL-ACCEPTING CHEMOTAXIS PROTEIN MCPB"/>
    <property type="match status" value="1"/>
</dbReference>
<dbReference type="PROSITE" id="PS50885">
    <property type="entry name" value="HAMP"/>
    <property type="match status" value="2"/>
</dbReference>
<keyword evidence="11" id="KW-1185">Reference proteome</keyword>
<sequence length="718" mass="73318">MLALILVPVIVALAAVTFIAISKAGSSQEKSSYAELQKTTALESSNVDGAIAGVQNIANSAALILSTSNSRADAIAGLTALETKSKDSVVAVFGGLLPNTFGSDAKAVGQPATLPNGSFQPSVALDEKGNIAVTASKDGVTGAQAYVKAPKPGVQEPAAYEGTMYVTYQASVERGGKVVGYAGTANTLALIDKGLSEMKFYDTGYAYAVSGKGVLLSSPDKTKTGKVSLAQLAESTGNPELKQVADSIAAGKDGQIETKDPFTGKDIVLTWNKIDAAGWSFLTAVPQSEVLAPVKSLQNTLLIVGVIALILISLVIVFVANLLTKPIRTVTDAAERVANGEVDVQIDVKTNDEIGRLAGSFERTVDYLREKATAAEAVADGDLTVSVEPRSEKDVLGIAFNRLVEDLRGIVGRVTSTATGVSDASRQMASTSDEAGRAIQEIAVAIGEVAEGTNVQVQKVEAVREAAERVAGTARDSAERAHEAAGEAEKAKGMATEGLVAAGEASAAMSGLAESASGVTGAIETLAAKSEKIGGIVTTITGLAEQTNLLALNAAIEAARAGEQGRGFAVVAEEVRKLAEESQSAAGEIAGLISEIQRETTDVVAMVADTAERTEGGTQTVERARAAFEAIGAAVDEVTARAADIAGAVETLSLDANQIADDVVGVATVAESASASSEQVSASTQQTSASTQEIAASAQELAGTAAELEQLVATFRLS</sequence>
<dbReference type="InterPro" id="IPR033462">
    <property type="entry name" value="Cache_3-Cache_2"/>
</dbReference>
<dbReference type="Pfam" id="PF17201">
    <property type="entry name" value="Cache_3-Cache_2"/>
    <property type="match status" value="1"/>
</dbReference>
<dbReference type="Gene3D" id="1.10.287.950">
    <property type="entry name" value="Methyl-accepting chemotaxis protein"/>
    <property type="match status" value="1"/>
</dbReference>
<dbReference type="RefSeq" id="WP_270025074.1">
    <property type="nucleotide sequence ID" value="NZ_JAPDDP010000015.1"/>
</dbReference>
<feature type="domain" description="HAMP" evidence="9">
    <location>
        <begin position="374"/>
        <end position="412"/>
    </location>
</feature>
<dbReference type="CDD" id="cd11386">
    <property type="entry name" value="MCP_signal"/>
    <property type="match status" value="1"/>
</dbReference>
<protein>
    <submittedName>
        <fullName evidence="10">Methyl-accepting chemotaxis protein</fullName>
    </submittedName>
</protein>
<feature type="compositionally biased region" description="Basic and acidic residues" evidence="6">
    <location>
        <begin position="476"/>
        <end position="492"/>
    </location>
</feature>
<keyword evidence="7" id="KW-0472">Membrane</keyword>
<feature type="region of interest" description="Disordered" evidence="6">
    <location>
        <begin position="471"/>
        <end position="492"/>
    </location>
</feature>
<feature type="domain" description="Methyl-accepting transducer" evidence="8">
    <location>
        <begin position="431"/>
        <end position="702"/>
    </location>
</feature>
<evidence type="ECO:0000256" key="5">
    <source>
        <dbReference type="PROSITE-ProRule" id="PRU00284"/>
    </source>
</evidence>
<comment type="similarity">
    <text evidence="4">Belongs to the methyl-accepting chemotaxis (MCP) protein family.</text>
</comment>
<feature type="domain" description="HAMP" evidence="9">
    <location>
        <begin position="321"/>
        <end position="373"/>
    </location>
</feature>
<dbReference type="SUPFAM" id="SSF58104">
    <property type="entry name" value="Methyl-accepting chemotaxis protein (MCP) signaling domain"/>
    <property type="match status" value="1"/>
</dbReference>
<comment type="caution">
    <text evidence="10">The sequence shown here is derived from an EMBL/GenBank/DDBJ whole genome shotgun (WGS) entry which is preliminary data.</text>
</comment>
<evidence type="ECO:0000259" key="8">
    <source>
        <dbReference type="PROSITE" id="PS50111"/>
    </source>
</evidence>
<dbReference type="Pfam" id="PF00672">
    <property type="entry name" value="HAMP"/>
    <property type="match status" value="1"/>
</dbReference>
<dbReference type="Pfam" id="PF00015">
    <property type="entry name" value="MCPsignal"/>
    <property type="match status" value="1"/>
</dbReference>
<dbReference type="CDD" id="cd12912">
    <property type="entry name" value="PDC2_MCP_like"/>
    <property type="match status" value="1"/>
</dbReference>
<evidence type="ECO:0000256" key="2">
    <source>
        <dbReference type="ARBA" id="ARBA00022989"/>
    </source>
</evidence>
<evidence type="ECO:0000256" key="1">
    <source>
        <dbReference type="ARBA" id="ARBA00022692"/>
    </source>
</evidence>
<evidence type="ECO:0000313" key="11">
    <source>
        <dbReference type="Proteomes" id="UP001147653"/>
    </source>
</evidence>
<name>A0A9X3NGJ2_9ACTN</name>
<dbReference type="PANTHER" id="PTHR32089:SF112">
    <property type="entry name" value="LYSOZYME-LIKE PROTEIN-RELATED"/>
    <property type="match status" value="1"/>
</dbReference>
<dbReference type="SMART" id="SM00304">
    <property type="entry name" value="HAMP"/>
    <property type="match status" value="2"/>
</dbReference>
<dbReference type="EMBL" id="JAPDDP010000015">
    <property type="protein sequence ID" value="MDA0180762.1"/>
    <property type="molecule type" value="Genomic_DNA"/>
</dbReference>
<dbReference type="GO" id="GO:0016020">
    <property type="term" value="C:membrane"/>
    <property type="evidence" value="ECO:0007669"/>
    <property type="project" value="InterPro"/>
</dbReference>
<evidence type="ECO:0000256" key="6">
    <source>
        <dbReference type="SAM" id="MobiDB-lite"/>
    </source>
</evidence>
<evidence type="ECO:0000256" key="4">
    <source>
        <dbReference type="ARBA" id="ARBA00029447"/>
    </source>
</evidence>
<dbReference type="CDD" id="cd06225">
    <property type="entry name" value="HAMP"/>
    <property type="match status" value="2"/>
</dbReference>
<dbReference type="AlphaFoldDB" id="A0A9X3NGJ2"/>
<evidence type="ECO:0000313" key="10">
    <source>
        <dbReference type="EMBL" id="MDA0180762.1"/>
    </source>
</evidence>
<evidence type="ECO:0000256" key="7">
    <source>
        <dbReference type="SAM" id="Phobius"/>
    </source>
</evidence>
<keyword evidence="1 7" id="KW-0812">Transmembrane</keyword>
<dbReference type="InterPro" id="IPR003660">
    <property type="entry name" value="HAMP_dom"/>
</dbReference>
<gene>
    <name evidence="10" type="ORF">OJ997_10700</name>
</gene>
<evidence type="ECO:0000256" key="3">
    <source>
        <dbReference type="ARBA" id="ARBA00023224"/>
    </source>
</evidence>
<dbReference type="Gene3D" id="3.30.450.20">
    <property type="entry name" value="PAS domain"/>
    <property type="match status" value="2"/>
</dbReference>
<dbReference type="InterPro" id="IPR004089">
    <property type="entry name" value="MCPsignal_dom"/>
</dbReference>
<organism evidence="10 11">
    <name type="scientific">Solirubrobacter phytolaccae</name>
    <dbReference type="NCBI Taxonomy" id="1404360"/>
    <lineage>
        <taxon>Bacteria</taxon>
        <taxon>Bacillati</taxon>
        <taxon>Actinomycetota</taxon>
        <taxon>Thermoleophilia</taxon>
        <taxon>Solirubrobacterales</taxon>
        <taxon>Solirubrobacteraceae</taxon>
        <taxon>Solirubrobacter</taxon>
    </lineage>
</organism>
<dbReference type="Gene3D" id="6.10.340.10">
    <property type="match status" value="1"/>
</dbReference>
<keyword evidence="3 5" id="KW-0807">Transducer</keyword>